<feature type="region of interest" description="Disordered" evidence="1">
    <location>
        <begin position="111"/>
        <end position="201"/>
    </location>
</feature>
<evidence type="ECO:0000313" key="3">
    <source>
        <dbReference type="EMBL" id="MCI21742.1"/>
    </source>
</evidence>
<name>A0A392QCY6_9FABA</name>
<evidence type="ECO:0000256" key="1">
    <source>
        <dbReference type="SAM" id="MobiDB-lite"/>
    </source>
</evidence>
<accession>A0A392QCY6</accession>
<evidence type="ECO:0000313" key="4">
    <source>
        <dbReference type="Proteomes" id="UP000265520"/>
    </source>
</evidence>
<sequence>DRVLVERKGFAFMVDFDYENLPDFCSNCNILGHSIHNCKKLISIEDEKQDKNSKDRRQPQKESKKIYVRSKDERAGKGKTTEVAEKDDTIVTNDVDAAKVVHNEKLDEVIVVEEQPSSGHTTVSKHQKIDNPQVSASESNNSQKMAQAQISTSEGFKSQKNDQPQVSASVRNKSQTNLTNQNRFEALVDQNLEDKDSEETQ</sequence>
<feature type="domain" description="Zinc knuckle CX2CX4HX4C" evidence="2">
    <location>
        <begin position="11"/>
        <end position="40"/>
    </location>
</feature>
<comment type="caution">
    <text evidence="3">The sequence shown here is derived from an EMBL/GenBank/DDBJ whole genome shotgun (WGS) entry which is preliminary data.</text>
</comment>
<evidence type="ECO:0000259" key="2">
    <source>
        <dbReference type="Pfam" id="PF14392"/>
    </source>
</evidence>
<dbReference type="Proteomes" id="UP000265520">
    <property type="component" value="Unassembled WGS sequence"/>
</dbReference>
<proteinExistence type="predicted"/>
<protein>
    <submittedName>
        <fullName evidence="3">Pre-mRNA-processing factor</fullName>
    </submittedName>
</protein>
<dbReference type="InterPro" id="IPR025836">
    <property type="entry name" value="Zn_knuckle_CX2CX4HX4C"/>
</dbReference>
<dbReference type="EMBL" id="LXQA010126548">
    <property type="protein sequence ID" value="MCI21742.1"/>
    <property type="molecule type" value="Genomic_DNA"/>
</dbReference>
<feature type="region of interest" description="Disordered" evidence="1">
    <location>
        <begin position="47"/>
        <end position="82"/>
    </location>
</feature>
<dbReference type="AlphaFoldDB" id="A0A392QCY6"/>
<reference evidence="3 4" key="1">
    <citation type="journal article" date="2018" name="Front. Plant Sci.">
        <title>Red Clover (Trifolium pratense) and Zigzag Clover (T. medium) - A Picture of Genomic Similarities and Differences.</title>
        <authorList>
            <person name="Dluhosova J."/>
            <person name="Istvanek J."/>
            <person name="Nedelnik J."/>
            <person name="Repkova J."/>
        </authorList>
    </citation>
    <scope>NUCLEOTIDE SEQUENCE [LARGE SCALE GENOMIC DNA]</scope>
    <source>
        <strain evidence="4">cv. 10/8</strain>
        <tissue evidence="3">Leaf</tissue>
    </source>
</reference>
<feature type="non-terminal residue" evidence="3">
    <location>
        <position position="1"/>
    </location>
</feature>
<feature type="compositionally biased region" description="Polar residues" evidence="1">
    <location>
        <begin position="115"/>
        <end position="183"/>
    </location>
</feature>
<keyword evidence="4" id="KW-1185">Reference proteome</keyword>
<feature type="non-terminal residue" evidence="3">
    <location>
        <position position="201"/>
    </location>
</feature>
<organism evidence="3 4">
    <name type="scientific">Trifolium medium</name>
    <dbReference type="NCBI Taxonomy" id="97028"/>
    <lineage>
        <taxon>Eukaryota</taxon>
        <taxon>Viridiplantae</taxon>
        <taxon>Streptophyta</taxon>
        <taxon>Embryophyta</taxon>
        <taxon>Tracheophyta</taxon>
        <taxon>Spermatophyta</taxon>
        <taxon>Magnoliopsida</taxon>
        <taxon>eudicotyledons</taxon>
        <taxon>Gunneridae</taxon>
        <taxon>Pentapetalae</taxon>
        <taxon>rosids</taxon>
        <taxon>fabids</taxon>
        <taxon>Fabales</taxon>
        <taxon>Fabaceae</taxon>
        <taxon>Papilionoideae</taxon>
        <taxon>50 kb inversion clade</taxon>
        <taxon>NPAAA clade</taxon>
        <taxon>Hologalegina</taxon>
        <taxon>IRL clade</taxon>
        <taxon>Trifolieae</taxon>
        <taxon>Trifolium</taxon>
    </lineage>
</organism>
<dbReference type="Pfam" id="PF14392">
    <property type="entry name" value="zf-CCHC_4"/>
    <property type="match status" value="1"/>
</dbReference>